<proteinExistence type="inferred from homology"/>
<feature type="transmembrane region" description="Helical" evidence="9">
    <location>
        <begin position="231"/>
        <end position="249"/>
    </location>
</feature>
<dbReference type="GO" id="GO:0015297">
    <property type="term" value="F:antiporter activity"/>
    <property type="evidence" value="ECO:0007669"/>
    <property type="project" value="UniProtKB-KW"/>
</dbReference>
<evidence type="ECO:0000259" key="10">
    <source>
        <dbReference type="Pfam" id="PF00999"/>
    </source>
</evidence>
<feature type="domain" description="RCK N-terminal" evidence="11">
    <location>
        <begin position="426"/>
        <end position="541"/>
    </location>
</feature>
<protein>
    <submittedName>
        <fullName evidence="12">Sodium:proton exchanger</fullName>
    </submittedName>
</protein>
<dbReference type="PANTHER" id="PTHR42751">
    <property type="entry name" value="SODIUM/HYDROGEN EXCHANGER FAMILY/TRKA DOMAIN PROTEIN"/>
    <property type="match status" value="1"/>
</dbReference>
<evidence type="ECO:0000256" key="6">
    <source>
        <dbReference type="ARBA" id="ARBA00022989"/>
    </source>
</evidence>
<feature type="transmembrane region" description="Helical" evidence="9">
    <location>
        <begin position="194"/>
        <end position="211"/>
    </location>
</feature>
<keyword evidence="8 9" id="KW-0472">Membrane</keyword>
<dbReference type="Pfam" id="PF00999">
    <property type="entry name" value="Na_H_Exchanger"/>
    <property type="match status" value="1"/>
</dbReference>
<dbReference type="EMBL" id="LR215729">
    <property type="protein sequence ID" value="VEV95989.1"/>
    <property type="molecule type" value="Genomic_DNA"/>
</dbReference>
<dbReference type="Pfam" id="PF02254">
    <property type="entry name" value="TrkA_N"/>
    <property type="match status" value="1"/>
</dbReference>
<dbReference type="GO" id="GO:0016020">
    <property type="term" value="C:membrane"/>
    <property type="evidence" value="ECO:0007669"/>
    <property type="project" value="UniProtKB-SubCell"/>
</dbReference>
<keyword evidence="5 9" id="KW-0812">Transmembrane</keyword>
<keyword evidence="6 9" id="KW-1133">Transmembrane helix</keyword>
<dbReference type="AlphaFoldDB" id="A0A653E1C3"/>
<comment type="subcellular location">
    <subcellularLocation>
        <location evidence="1">Membrane</location>
        <topology evidence="1">Multi-pass membrane protein</topology>
    </subcellularLocation>
</comment>
<feature type="transmembrane region" description="Helical" evidence="9">
    <location>
        <begin position="367"/>
        <end position="388"/>
    </location>
</feature>
<evidence type="ECO:0000256" key="2">
    <source>
        <dbReference type="ARBA" id="ARBA00005551"/>
    </source>
</evidence>
<feature type="transmembrane region" description="Helical" evidence="9">
    <location>
        <begin position="339"/>
        <end position="361"/>
    </location>
</feature>
<accession>A0A653E1C3</accession>
<gene>
    <name evidence="12" type="ORF">PMYSY11_0942</name>
</gene>
<feature type="transmembrane region" description="Helical" evidence="9">
    <location>
        <begin position="304"/>
        <end position="327"/>
    </location>
</feature>
<dbReference type="GO" id="GO:1902600">
    <property type="term" value="P:proton transmembrane transport"/>
    <property type="evidence" value="ECO:0007669"/>
    <property type="project" value="InterPro"/>
</dbReference>
<feature type="transmembrane region" description="Helical" evidence="9">
    <location>
        <begin position="129"/>
        <end position="148"/>
    </location>
</feature>
<keyword evidence="7" id="KW-0406">Ion transport</keyword>
<keyword evidence="3" id="KW-0813">Transport</keyword>
<evidence type="ECO:0000313" key="12">
    <source>
        <dbReference type="EMBL" id="VEV95989.1"/>
    </source>
</evidence>
<dbReference type="Gene3D" id="3.40.50.720">
    <property type="entry name" value="NAD(P)-binding Rossmann-like Domain"/>
    <property type="match status" value="1"/>
</dbReference>
<dbReference type="InterPro" id="IPR038770">
    <property type="entry name" value="Na+/solute_symporter_sf"/>
</dbReference>
<evidence type="ECO:0000256" key="1">
    <source>
        <dbReference type="ARBA" id="ARBA00004141"/>
    </source>
</evidence>
<name>A0A653E1C3_9PSED</name>
<comment type="similarity">
    <text evidence="2">Belongs to the monovalent cation:proton antiporter 2 (CPA2) transporter (TC 2.A.37) family.</text>
</comment>
<feature type="transmembrane region" description="Helical" evidence="9">
    <location>
        <begin position="44"/>
        <end position="62"/>
    </location>
</feature>
<feature type="transmembrane region" description="Helical" evidence="9">
    <location>
        <begin position="68"/>
        <end position="87"/>
    </location>
</feature>
<dbReference type="InterPro" id="IPR003148">
    <property type="entry name" value="RCK_N"/>
</dbReference>
<organism evidence="12">
    <name type="scientific">Pseudomonas marincola</name>
    <dbReference type="NCBI Taxonomy" id="437900"/>
    <lineage>
        <taxon>Bacteria</taxon>
        <taxon>Pseudomonadati</taxon>
        <taxon>Pseudomonadota</taxon>
        <taxon>Gammaproteobacteria</taxon>
        <taxon>Pseudomonadales</taxon>
        <taxon>Pseudomonadaceae</taxon>
        <taxon>Pseudomonas</taxon>
    </lineage>
</organism>
<dbReference type="SUPFAM" id="SSF51735">
    <property type="entry name" value="NAD(P)-binding Rossmann-fold domains"/>
    <property type="match status" value="1"/>
</dbReference>
<feature type="transmembrane region" description="Helical" evidence="9">
    <location>
        <begin position="160"/>
        <end position="182"/>
    </location>
</feature>
<dbReference type="InterPro" id="IPR036291">
    <property type="entry name" value="NAD(P)-bd_dom_sf"/>
</dbReference>
<feature type="transmembrane region" description="Helical" evidence="9">
    <location>
        <begin position="18"/>
        <end position="37"/>
    </location>
</feature>
<feature type="transmembrane region" description="Helical" evidence="9">
    <location>
        <begin position="280"/>
        <end position="298"/>
    </location>
</feature>
<dbReference type="InterPro" id="IPR006153">
    <property type="entry name" value="Cation/H_exchanger_TM"/>
</dbReference>
<keyword evidence="4" id="KW-0050">Antiport</keyword>
<evidence type="ECO:0000256" key="4">
    <source>
        <dbReference type="ARBA" id="ARBA00022449"/>
    </source>
</evidence>
<feature type="domain" description="Cation/H+ exchanger transmembrane" evidence="10">
    <location>
        <begin position="28"/>
        <end position="383"/>
    </location>
</feature>
<dbReference type="GO" id="GO:0006813">
    <property type="term" value="P:potassium ion transport"/>
    <property type="evidence" value="ECO:0007669"/>
    <property type="project" value="InterPro"/>
</dbReference>
<reference evidence="12" key="1">
    <citation type="submission" date="2019-02" db="EMBL/GenBank/DDBJ databases">
        <authorList>
            <consortium name="Genoscope - CEA"/>
            <person name="William W."/>
        </authorList>
    </citation>
    <scope>NUCLEOTIDE SEQUENCE [LARGE SCALE GENOMIC DNA]</scope>
    <source>
        <strain evidence="12">YSy11</strain>
    </source>
</reference>
<dbReference type="Gene3D" id="1.20.1530.20">
    <property type="match status" value="1"/>
</dbReference>
<evidence type="ECO:0000256" key="9">
    <source>
        <dbReference type="SAM" id="Phobius"/>
    </source>
</evidence>
<dbReference type="PANTHER" id="PTHR42751:SF3">
    <property type="entry name" value="SODIUM_GLUTAMATE SYMPORTER"/>
    <property type="match status" value="1"/>
</dbReference>
<evidence type="ECO:0000259" key="11">
    <source>
        <dbReference type="Pfam" id="PF02254"/>
    </source>
</evidence>
<evidence type="ECO:0000256" key="8">
    <source>
        <dbReference type="ARBA" id="ARBA00023136"/>
    </source>
</evidence>
<evidence type="ECO:0000256" key="7">
    <source>
        <dbReference type="ARBA" id="ARBA00023065"/>
    </source>
</evidence>
<feature type="transmembrane region" description="Helical" evidence="9">
    <location>
        <begin position="99"/>
        <end position="123"/>
    </location>
</feature>
<sequence length="576" mass="62070">MPKRYAQYIYQGFRRMSLFQEVAALLVLSALFGAIALKLRQPLIIAYIVVGILAGPSFMGLSSEMEPLALLAEIGITVLLFVVGLKLDTQLISSLGRVALIAGTCQIALTLGLGYGLCILLGMSSSMSLYMAMALAFSSTIIVVKLLSDKKEIDSLHGRIAMGILIIQDIAVVASMLVLNLLSPKQATAEQPMSLFWLGVLALITVAGIYLISRKAMPWLLKAMSRSPELLMLFAVAWGTALAGIAESFGLSKELGAFVAGVSLASTPLREAISSRLTSLRDFLLLFFFLYLGMQLDFSHINGQIFPALVLSAFVLIGKPLIIMPIVGALGYRKRTGFVAGLTLAQISEFSIIFVGVGVGLEVIDPSALGLITLVALITITLSTYMAMYTQPLFARLAPMLSLFERKVAYRETASDTPNRVRHPEIIIYGMGRYGRLLAEQFQQAGKRVLGVDFAPDELKLAKARGLSVCYGDAEDADFLAHLPLHDAKLMVSTIPQREVNAILFRALRSNGFKGQITLSAFHEGDAEAFRHAGAGSVLIPYADAAESAARRLLDECMPASKPAAPPHVAALPTQD</sequence>
<evidence type="ECO:0000256" key="3">
    <source>
        <dbReference type="ARBA" id="ARBA00022448"/>
    </source>
</evidence>
<evidence type="ECO:0000256" key="5">
    <source>
        <dbReference type="ARBA" id="ARBA00022692"/>
    </source>
</evidence>